<dbReference type="Proteomes" id="UP000034831">
    <property type="component" value="Unassembled WGS sequence"/>
</dbReference>
<dbReference type="EMBL" id="LCNC01000001">
    <property type="protein sequence ID" value="KKU49391.1"/>
    <property type="molecule type" value="Genomic_DNA"/>
</dbReference>
<comment type="caution">
    <text evidence="1">The sequence shown here is derived from an EMBL/GenBank/DDBJ whole genome shotgun (WGS) entry which is preliminary data.</text>
</comment>
<accession>A0A0G1QWP9</accession>
<reference evidence="1 2" key="1">
    <citation type="journal article" date="2015" name="Nature">
        <title>rRNA introns, odd ribosomes, and small enigmatic genomes across a large radiation of phyla.</title>
        <authorList>
            <person name="Brown C.T."/>
            <person name="Hug L.A."/>
            <person name="Thomas B.C."/>
            <person name="Sharon I."/>
            <person name="Castelle C.J."/>
            <person name="Singh A."/>
            <person name="Wilkins M.J."/>
            <person name="Williams K.H."/>
            <person name="Banfield J.F."/>
        </authorList>
    </citation>
    <scope>NUCLEOTIDE SEQUENCE [LARGE SCALE GENOMIC DNA]</scope>
</reference>
<proteinExistence type="predicted"/>
<protein>
    <submittedName>
        <fullName evidence="1">Uncharacterized protein</fullName>
    </submittedName>
</protein>
<organism evidence="1 2">
    <name type="scientific">Candidatus Woesebacteria bacterium GW2011_GWF2_46_8</name>
    <dbReference type="NCBI Taxonomy" id="1618604"/>
    <lineage>
        <taxon>Bacteria</taxon>
        <taxon>Candidatus Woeseibacteriota</taxon>
    </lineage>
</organism>
<gene>
    <name evidence="1" type="ORF">UX67_C0001G0014</name>
</gene>
<dbReference type="AlphaFoldDB" id="A0A0G1QWP9"/>
<evidence type="ECO:0000313" key="1">
    <source>
        <dbReference type="EMBL" id="KKU49391.1"/>
    </source>
</evidence>
<evidence type="ECO:0000313" key="2">
    <source>
        <dbReference type="Proteomes" id="UP000034831"/>
    </source>
</evidence>
<sequence>MAEWQTREFQKLVRVIPHEGSTPFLGTLPLTEKMGKEAKVTLKDFKELALFTIEDSVSAYYRAKKRGFFSEEEGELLDRAVEVALAIAEAAKVDGFDITTAVLSKTPTQIRRRTLSEMANVYELSDDNVDYLELIFEIR</sequence>
<name>A0A0G1QWP9_9BACT</name>